<dbReference type="InterPro" id="IPR011871">
    <property type="entry name" value="Fib_succ_major"/>
</dbReference>
<organism evidence="2 3">
    <name type="scientific">Candidatus Falkowbacteria bacterium CG_4_10_14_0_2_um_filter_41_15</name>
    <dbReference type="NCBI Taxonomy" id="1974554"/>
    <lineage>
        <taxon>Bacteria</taxon>
        <taxon>Candidatus Falkowiibacteriota</taxon>
    </lineage>
</organism>
<dbReference type="Proteomes" id="UP000228743">
    <property type="component" value="Unassembled WGS sequence"/>
</dbReference>
<feature type="domain" description="Fibrobacter succinogenes major paralogous" evidence="1">
    <location>
        <begin position="1"/>
        <end position="178"/>
    </location>
</feature>
<gene>
    <name evidence="2" type="ORF">COX68_01210</name>
</gene>
<proteinExistence type="predicted"/>
<evidence type="ECO:0000313" key="3">
    <source>
        <dbReference type="Proteomes" id="UP000228743"/>
    </source>
</evidence>
<evidence type="ECO:0000259" key="1">
    <source>
        <dbReference type="Pfam" id="PF09603"/>
    </source>
</evidence>
<name>A0A2M7VZS4_9BACT</name>
<dbReference type="EMBL" id="PFPX01000026">
    <property type="protein sequence ID" value="PJA10160.1"/>
    <property type="molecule type" value="Genomic_DNA"/>
</dbReference>
<accession>A0A2M7VZS4</accession>
<comment type="caution">
    <text evidence="2">The sequence shown here is derived from an EMBL/GenBank/DDBJ whole genome shotgun (WGS) entry which is preliminary data.</text>
</comment>
<protein>
    <recommendedName>
        <fullName evidence="1">Fibrobacter succinogenes major paralogous domain-containing protein</fullName>
    </recommendedName>
</protein>
<sequence>MKQNMNIGTIVNGPVNQNNDSLLEKYCYDPDGNLSDYTYCQTYGALYQWSEAVQRVAGTPERVQGICPSSWHVPTDAEQNTLDQYLNDPPNVCDANRFDYGCANAGTKLKTGGSSGFEGLLSGFRIPGGPFTGVGVQSEFWSSTESVYFFFRSLNSSEAGVYRQYTSDDYYGFALRCLHD</sequence>
<reference evidence="3" key="1">
    <citation type="submission" date="2017-09" db="EMBL/GenBank/DDBJ databases">
        <title>Depth-based differentiation of microbial function through sediment-hosted aquifers and enrichment of novel symbionts in the deep terrestrial subsurface.</title>
        <authorList>
            <person name="Probst A.J."/>
            <person name="Ladd B."/>
            <person name="Jarett J.K."/>
            <person name="Geller-Mcgrath D.E."/>
            <person name="Sieber C.M.K."/>
            <person name="Emerson J.B."/>
            <person name="Anantharaman K."/>
            <person name="Thomas B.C."/>
            <person name="Malmstrom R."/>
            <person name="Stieglmeier M."/>
            <person name="Klingl A."/>
            <person name="Woyke T."/>
            <person name="Ryan C.M."/>
            <person name="Banfield J.F."/>
        </authorList>
    </citation>
    <scope>NUCLEOTIDE SEQUENCE [LARGE SCALE GENOMIC DNA]</scope>
</reference>
<dbReference type="AlphaFoldDB" id="A0A2M7VZS4"/>
<evidence type="ECO:0000313" key="2">
    <source>
        <dbReference type="EMBL" id="PJA10160.1"/>
    </source>
</evidence>
<dbReference type="Pfam" id="PF09603">
    <property type="entry name" value="Fib_succ_major"/>
    <property type="match status" value="1"/>
</dbReference>
<dbReference type="NCBIfam" id="TIGR02145">
    <property type="entry name" value="Fib_succ_major"/>
    <property type="match status" value="1"/>
</dbReference>